<feature type="transmembrane region" description="Helical" evidence="8">
    <location>
        <begin position="270"/>
        <end position="291"/>
    </location>
</feature>
<evidence type="ECO:0000313" key="11">
    <source>
        <dbReference type="Proteomes" id="UP001597218"/>
    </source>
</evidence>
<keyword evidence="7 8" id="KW-0472">Membrane</keyword>
<dbReference type="NCBIfam" id="TIGR00688">
    <property type="entry name" value="rarD"/>
    <property type="match status" value="1"/>
</dbReference>
<evidence type="ECO:0000256" key="1">
    <source>
        <dbReference type="ARBA" id="ARBA00004651"/>
    </source>
</evidence>
<dbReference type="InterPro" id="IPR004626">
    <property type="entry name" value="RarD"/>
</dbReference>
<feature type="transmembrane region" description="Helical" evidence="8">
    <location>
        <begin position="130"/>
        <end position="147"/>
    </location>
</feature>
<dbReference type="PANTHER" id="PTHR22911">
    <property type="entry name" value="ACYL-MALONYL CONDENSING ENZYME-RELATED"/>
    <property type="match status" value="1"/>
</dbReference>
<organism evidence="10 11">
    <name type="scientific">Sporosarcina siberiensis</name>
    <dbReference type="NCBI Taxonomy" id="1365606"/>
    <lineage>
        <taxon>Bacteria</taxon>
        <taxon>Bacillati</taxon>
        <taxon>Bacillota</taxon>
        <taxon>Bacilli</taxon>
        <taxon>Bacillales</taxon>
        <taxon>Caryophanaceae</taxon>
        <taxon>Sporosarcina</taxon>
    </lineage>
</organism>
<evidence type="ECO:0000256" key="6">
    <source>
        <dbReference type="ARBA" id="ARBA00022989"/>
    </source>
</evidence>
<comment type="caution">
    <text evidence="10">The sequence shown here is derived from an EMBL/GenBank/DDBJ whole genome shotgun (WGS) entry which is preliminary data.</text>
</comment>
<reference evidence="11" key="1">
    <citation type="journal article" date="2019" name="Int. J. Syst. Evol. Microbiol.">
        <title>The Global Catalogue of Microorganisms (GCM) 10K type strain sequencing project: providing services to taxonomists for standard genome sequencing and annotation.</title>
        <authorList>
            <consortium name="The Broad Institute Genomics Platform"/>
            <consortium name="The Broad Institute Genome Sequencing Center for Infectious Disease"/>
            <person name="Wu L."/>
            <person name="Ma J."/>
        </authorList>
    </citation>
    <scope>NUCLEOTIDE SEQUENCE [LARGE SCALE GENOMIC DNA]</scope>
    <source>
        <strain evidence="11">CGMCC 4.7177</strain>
    </source>
</reference>
<dbReference type="EMBL" id="JBHUGI010000006">
    <property type="protein sequence ID" value="MFD1927132.1"/>
    <property type="molecule type" value="Genomic_DNA"/>
</dbReference>
<evidence type="ECO:0000256" key="7">
    <source>
        <dbReference type="ARBA" id="ARBA00023136"/>
    </source>
</evidence>
<accession>A0ABW4SEA8</accession>
<feature type="transmembrane region" description="Helical" evidence="8">
    <location>
        <begin position="153"/>
        <end position="169"/>
    </location>
</feature>
<dbReference type="Pfam" id="PF00892">
    <property type="entry name" value="EamA"/>
    <property type="match status" value="2"/>
</dbReference>
<evidence type="ECO:0000256" key="8">
    <source>
        <dbReference type="SAM" id="Phobius"/>
    </source>
</evidence>
<feature type="transmembrane region" description="Helical" evidence="8">
    <location>
        <begin position="75"/>
        <end position="94"/>
    </location>
</feature>
<dbReference type="InterPro" id="IPR000620">
    <property type="entry name" value="EamA_dom"/>
</dbReference>
<comment type="similarity">
    <text evidence="2">Belongs to the EamA transporter family.</text>
</comment>
<keyword evidence="11" id="KW-1185">Reference proteome</keyword>
<feature type="transmembrane region" description="Helical" evidence="8">
    <location>
        <begin position="216"/>
        <end position="233"/>
    </location>
</feature>
<dbReference type="Proteomes" id="UP001597218">
    <property type="component" value="Unassembled WGS sequence"/>
</dbReference>
<feature type="transmembrane region" description="Helical" evidence="8">
    <location>
        <begin position="240"/>
        <end position="264"/>
    </location>
</feature>
<sequence>MHTEKSGVLWAIGAYTIWGFLPIYWKSLGHVTSSEILVSRIIWAFVMTLLLVLLMKNGRYLLEDLKALWSSKRDFWYLVSASFLVSGNWFLFIWSVNHDLLVQTSLGYYINPLVSVLLGVFFLKEKLSRAQQLAFLLAAVGVMVLTISYGKFPWIAFVLAITFAVYGLLKKQIKLDALRGMTIETLFITPFALGFYIWLFWNKQSAFLHVDLKTDILLIVTGIATALPLVMFAKGAQRIPLYMIGFLQYIAPTMMLFLGVIIYGETFGKIDFISFAFIWTALLVFTTSKVVEAIKAKKKVRLN</sequence>
<dbReference type="PANTHER" id="PTHR22911:SF137">
    <property type="entry name" value="SOLUTE CARRIER FAMILY 35 MEMBER G2-RELATED"/>
    <property type="match status" value="1"/>
</dbReference>
<evidence type="ECO:0000259" key="9">
    <source>
        <dbReference type="Pfam" id="PF00892"/>
    </source>
</evidence>
<feature type="transmembrane region" description="Helical" evidence="8">
    <location>
        <begin position="7"/>
        <end position="25"/>
    </location>
</feature>
<feature type="transmembrane region" description="Helical" evidence="8">
    <location>
        <begin position="37"/>
        <end position="54"/>
    </location>
</feature>
<feature type="domain" description="EamA" evidence="9">
    <location>
        <begin position="6"/>
        <end position="146"/>
    </location>
</feature>
<evidence type="ECO:0000313" key="10">
    <source>
        <dbReference type="EMBL" id="MFD1927132.1"/>
    </source>
</evidence>
<evidence type="ECO:0000256" key="4">
    <source>
        <dbReference type="ARBA" id="ARBA00022475"/>
    </source>
</evidence>
<keyword evidence="5 8" id="KW-0812">Transmembrane</keyword>
<feature type="transmembrane region" description="Helical" evidence="8">
    <location>
        <begin position="181"/>
        <end position="201"/>
    </location>
</feature>
<dbReference type="InterPro" id="IPR037185">
    <property type="entry name" value="EmrE-like"/>
</dbReference>
<feature type="domain" description="EamA" evidence="9">
    <location>
        <begin position="155"/>
        <end position="286"/>
    </location>
</feature>
<comment type="subcellular location">
    <subcellularLocation>
        <location evidence="1">Cell membrane</location>
        <topology evidence="1">Multi-pass membrane protein</topology>
    </subcellularLocation>
</comment>
<evidence type="ECO:0000256" key="3">
    <source>
        <dbReference type="ARBA" id="ARBA00022448"/>
    </source>
</evidence>
<gene>
    <name evidence="10" type="primary">rarD</name>
    <name evidence="10" type="ORF">ACFSFY_03535</name>
</gene>
<evidence type="ECO:0000256" key="2">
    <source>
        <dbReference type="ARBA" id="ARBA00007362"/>
    </source>
</evidence>
<name>A0ABW4SEA8_9BACL</name>
<evidence type="ECO:0000256" key="5">
    <source>
        <dbReference type="ARBA" id="ARBA00022692"/>
    </source>
</evidence>
<protein>
    <submittedName>
        <fullName evidence="10">EamA family transporter RarD</fullName>
    </submittedName>
</protein>
<feature type="transmembrane region" description="Helical" evidence="8">
    <location>
        <begin position="106"/>
        <end position="123"/>
    </location>
</feature>
<dbReference type="SUPFAM" id="SSF103481">
    <property type="entry name" value="Multidrug resistance efflux transporter EmrE"/>
    <property type="match status" value="2"/>
</dbReference>
<dbReference type="RefSeq" id="WP_381535787.1">
    <property type="nucleotide sequence ID" value="NZ_JBHUGI010000006.1"/>
</dbReference>
<keyword evidence="6 8" id="KW-1133">Transmembrane helix</keyword>
<proteinExistence type="inferred from homology"/>
<keyword evidence="3" id="KW-0813">Transport</keyword>
<keyword evidence="4" id="KW-1003">Cell membrane</keyword>